<proteinExistence type="predicted"/>
<feature type="compositionally biased region" description="Basic and acidic residues" evidence="1">
    <location>
        <begin position="222"/>
        <end position="232"/>
    </location>
</feature>
<feature type="compositionally biased region" description="Polar residues" evidence="1">
    <location>
        <begin position="361"/>
        <end position="373"/>
    </location>
</feature>
<gene>
    <name evidence="2" type="ORF">Taro_007615</name>
</gene>
<dbReference type="EMBL" id="NMUH01000242">
    <property type="protein sequence ID" value="MQL75247.1"/>
    <property type="molecule type" value="Genomic_DNA"/>
</dbReference>
<feature type="compositionally biased region" description="Low complexity" evidence="1">
    <location>
        <begin position="321"/>
        <end position="331"/>
    </location>
</feature>
<feature type="compositionally biased region" description="Low complexity" evidence="1">
    <location>
        <begin position="95"/>
        <end position="105"/>
    </location>
</feature>
<feature type="compositionally biased region" description="Polar residues" evidence="1">
    <location>
        <begin position="338"/>
        <end position="348"/>
    </location>
</feature>
<organism evidence="2 3">
    <name type="scientific">Colocasia esculenta</name>
    <name type="common">Wild taro</name>
    <name type="synonym">Arum esculentum</name>
    <dbReference type="NCBI Taxonomy" id="4460"/>
    <lineage>
        <taxon>Eukaryota</taxon>
        <taxon>Viridiplantae</taxon>
        <taxon>Streptophyta</taxon>
        <taxon>Embryophyta</taxon>
        <taxon>Tracheophyta</taxon>
        <taxon>Spermatophyta</taxon>
        <taxon>Magnoliopsida</taxon>
        <taxon>Liliopsida</taxon>
        <taxon>Araceae</taxon>
        <taxon>Aroideae</taxon>
        <taxon>Colocasieae</taxon>
        <taxon>Colocasia</taxon>
    </lineage>
</organism>
<keyword evidence="3" id="KW-1185">Reference proteome</keyword>
<sequence>MSCPARKTLQEGAPGVKNPARAAMDSSNRNLEDASAVAISSSQEEILRRSLFVASGGSHSSPSSSSSGGSGPGGAPYWISHRAVTMRSASDSHHSSSPSSSSDARSGGGRGGSEVARSPGAEESLGDGDGGEGSGVPGDRGDRIVGRVRRKSCVSKRKGSAAGKRVKRSRPLSEQSTQEPEESPVVSPRGKGVRKSGKEAVGTARGDGDPRTDPPGVEDEGGDRSANDELARFRYVRTGVPPLRHSPPELLKDALGSPKSARGGARSPPQQRSPVTREPADGEVMKGVALRSPQGSGKGVIGLNTPSPSTPDEADGERSHGSGSSARSHGSPPLGAGPSTSVQHQNSVAPEEEGPPALGLGSSTPVETPQQPAAQRAVEKSPSGDAPSLASPTESAPGGEDTEIRRSSDLVDLLIKFSKKPDRRLENVDFLEVLAMKGIHIPPPRWWRPGGYGPKKVRN</sequence>
<evidence type="ECO:0000313" key="3">
    <source>
        <dbReference type="Proteomes" id="UP000652761"/>
    </source>
</evidence>
<feature type="compositionally biased region" description="Basic residues" evidence="1">
    <location>
        <begin position="146"/>
        <end position="170"/>
    </location>
</feature>
<accession>A0A843TZG8</accession>
<evidence type="ECO:0000256" key="1">
    <source>
        <dbReference type="SAM" id="MobiDB-lite"/>
    </source>
</evidence>
<reference evidence="2" key="1">
    <citation type="submission" date="2017-07" db="EMBL/GenBank/DDBJ databases">
        <title>Taro Niue Genome Assembly and Annotation.</title>
        <authorList>
            <person name="Atibalentja N."/>
            <person name="Keating K."/>
            <person name="Fields C.J."/>
        </authorList>
    </citation>
    <scope>NUCLEOTIDE SEQUENCE</scope>
    <source>
        <strain evidence="2">Niue_2</strain>
        <tissue evidence="2">Leaf</tissue>
    </source>
</reference>
<dbReference type="Proteomes" id="UP000652761">
    <property type="component" value="Unassembled WGS sequence"/>
</dbReference>
<dbReference type="AlphaFoldDB" id="A0A843TZG8"/>
<protein>
    <submittedName>
        <fullName evidence="2">Uncharacterized protein</fullName>
    </submittedName>
</protein>
<name>A0A843TZG8_COLES</name>
<dbReference type="OrthoDB" id="10676325at2759"/>
<comment type="caution">
    <text evidence="2">The sequence shown here is derived from an EMBL/GenBank/DDBJ whole genome shotgun (WGS) entry which is preliminary data.</text>
</comment>
<evidence type="ECO:0000313" key="2">
    <source>
        <dbReference type="EMBL" id="MQL75247.1"/>
    </source>
</evidence>
<feature type="compositionally biased region" description="Low complexity" evidence="1">
    <location>
        <begin position="55"/>
        <end position="67"/>
    </location>
</feature>
<feature type="region of interest" description="Disordered" evidence="1">
    <location>
        <begin position="1"/>
        <end position="409"/>
    </location>
</feature>